<name>A0A8J8T262_HALGN</name>
<dbReference type="InterPro" id="IPR001837">
    <property type="entry name" value="Adenylate_cyclase-assoc_CAP"/>
</dbReference>
<evidence type="ECO:0000313" key="4">
    <source>
        <dbReference type="EMBL" id="TNV79474.1"/>
    </source>
</evidence>
<dbReference type="Proteomes" id="UP000785679">
    <property type="component" value="Unassembled WGS sequence"/>
</dbReference>
<evidence type="ECO:0000256" key="2">
    <source>
        <dbReference type="SAM" id="MobiDB-lite"/>
    </source>
</evidence>
<dbReference type="InterPro" id="IPR006599">
    <property type="entry name" value="CARP_motif"/>
</dbReference>
<feature type="domain" description="C-CAP/cofactor C-like" evidence="3">
    <location>
        <begin position="44"/>
        <end position="183"/>
    </location>
</feature>
<dbReference type="InterPro" id="IPR016098">
    <property type="entry name" value="CAP/MinC_C"/>
</dbReference>
<dbReference type="PANTHER" id="PTHR10652">
    <property type="entry name" value="ADENYLYL CYCLASE-ASSOCIATED PROTEIN"/>
    <property type="match status" value="1"/>
</dbReference>
<dbReference type="PROSITE" id="PS51329">
    <property type="entry name" value="C_CAP_COFACTOR_C"/>
    <property type="match status" value="1"/>
</dbReference>
<reference evidence="4" key="1">
    <citation type="submission" date="2019-06" db="EMBL/GenBank/DDBJ databases">
        <authorList>
            <person name="Zheng W."/>
        </authorList>
    </citation>
    <scope>NUCLEOTIDE SEQUENCE</scope>
    <source>
        <strain evidence="4">QDHG01</strain>
    </source>
</reference>
<gene>
    <name evidence="4" type="ORF">FGO68_gene8230</name>
</gene>
<sequence length="205" mass="22683">MELKHVEKNAHKKAGAAPLQEAPPQPKKPAPTQPAKPAEVAKKPPKKALEGNQWYIENYGKEVLQFQGEDVEPNYGFALIKCQDTTVVIDGKCKTIMLENCQNIKIVCSSILANIEVLNSKKITVTIRETCPQFNIERSQGIHLYLFPSAKGCKVHSTCSQSMVVHYPLEGAGEDDEWLDIAIPETNVTQIKADKLVSEALEGME</sequence>
<accession>A0A8J8T262</accession>
<protein>
    <recommendedName>
        <fullName evidence="3">C-CAP/cofactor C-like domain-containing protein</fullName>
    </recommendedName>
</protein>
<dbReference type="GO" id="GO:0005737">
    <property type="term" value="C:cytoplasm"/>
    <property type="evidence" value="ECO:0007669"/>
    <property type="project" value="TreeGrafter"/>
</dbReference>
<dbReference type="Pfam" id="PF08603">
    <property type="entry name" value="CAP_C"/>
    <property type="match status" value="1"/>
</dbReference>
<dbReference type="PANTHER" id="PTHR10652:SF0">
    <property type="entry name" value="ADENYLYL CYCLASE-ASSOCIATED PROTEIN"/>
    <property type="match status" value="1"/>
</dbReference>
<keyword evidence="5" id="KW-1185">Reference proteome</keyword>
<evidence type="ECO:0000259" key="3">
    <source>
        <dbReference type="PROSITE" id="PS51329"/>
    </source>
</evidence>
<dbReference type="SMART" id="SM00673">
    <property type="entry name" value="CARP"/>
    <property type="match status" value="2"/>
</dbReference>
<dbReference type="AlphaFoldDB" id="A0A8J8T262"/>
<feature type="region of interest" description="Disordered" evidence="2">
    <location>
        <begin position="1"/>
        <end position="46"/>
    </location>
</feature>
<comment type="similarity">
    <text evidence="1">Belongs to the CAP family.</text>
</comment>
<dbReference type="SUPFAM" id="SSF69340">
    <property type="entry name" value="C-terminal domain of adenylylcyclase associated protein"/>
    <property type="match status" value="1"/>
</dbReference>
<dbReference type="GO" id="GO:0007015">
    <property type="term" value="P:actin filament organization"/>
    <property type="evidence" value="ECO:0007669"/>
    <property type="project" value="TreeGrafter"/>
</dbReference>
<dbReference type="InterPro" id="IPR017901">
    <property type="entry name" value="C-CAP_CF_C-like"/>
</dbReference>
<evidence type="ECO:0000256" key="1">
    <source>
        <dbReference type="ARBA" id="ARBA00007659"/>
    </source>
</evidence>
<dbReference type="Gene3D" id="2.160.20.70">
    <property type="match status" value="1"/>
</dbReference>
<dbReference type="InterPro" id="IPR013912">
    <property type="entry name" value="Adenylate_cyclase-assoc_CAP_C"/>
</dbReference>
<comment type="caution">
    <text evidence="4">The sequence shown here is derived from an EMBL/GenBank/DDBJ whole genome shotgun (WGS) entry which is preliminary data.</text>
</comment>
<dbReference type="GO" id="GO:0008179">
    <property type="term" value="F:adenylate cyclase binding"/>
    <property type="evidence" value="ECO:0007669"/>
    <property type="project" value="TreeGrafter"/>
</dbReference>
<dbReference type="EMBL" id="RRYP01008866">
    <property type="protein sequence ID" value="TNV79474.1"/>
    <property type="molecule type" value="Genomic_DNA"/>
</dbReference>
<dbReference type="OrthoDB" id="1601at2759"/>
<feature type="compositionally biased region" description="Pro residues" evidence="2">
    <location>
        <begin position="21"/>
        <end position="34"/>
    </location>
</feature>
<organism evidence="4 5">
    <name type="scientific">Halteria grandinella</name>
    <dbReference type="NCBI Taxonomy" id="5974"/>
    <lineage>
        <taxon>Eukaryota</taxon>
        <taxon>Sar</taxon>
        <taxon>Alveolata</taxon>
        <taxon>Ciliophora</taxon>
        <taxon>Intramacronucleata</taxon>
        <taxon>Spirotrichea</taxon>
        <taxon>Stichotrichia</taxon>
        <taxon>Sporadotrichida</taxon>
        <taxon>Halteriidae</taxon>
        <taxon>Halteria</taxon>
    </lineage>
</organism>
<evidence type="ECO:0000313" key="5">
    <source>
        <dbReference type="Proteomes" id="UP000785679"/>
    </source>
</evidence>
<proteinExistence type="inferred from homology"/>
<dbReference type="GO" id="GO:0003779">
    <property type="term" value="F:actin binding"/>
    <property type="evidence" value="ECO:0007669"/>
    <property type="project" value="InterPro"/>
</dbReference>
<dbReference type="GO" id="GO:0019933">
    <property type="term" value="P:cAMP-mediated signaling"/>
    <property type="evidence" value="ECO:0007669"/>
    <property type="project" value="TreeGrafter"/>
</dbReference>
<dbReference type="InterPro" id="IPR036223">
    <property type="entry name" value="CAP_C_sf"/>
</dbReference>